<dbReference type="RefSeq" id="XP_040777535.1">
    <property type="nucleotide sequence ID" value="XM_040919641.1"/>
</dbReference>
<accession>A0A9P4Y503</accession>
<dbReference type="InterPro" id="IPR008972">
    <property type="entry name" value="Cupredoxin"/>
</dbReference>
<dbReference type="SUPFAM" id="SSF49503">
    <property type="entry name" value="Cupredoxins"/>
    <property type="match status" value="1"/>
</dbReference>
<dbReference type="OrthoDB" id="2331100at2759"/>
<gene>
    <name evidence="3" type="ORF">M406DRAFT_322432</name>
</gene>
<dbReference type="PANTHER" id="PTHR34883">
    <property type="entry name" value="SERINE-RICH PROTEIN, PUTATIVE-RELATED-RELATED"/>
    <property type="match status" value="1"/>
</dbReference>
<protein>
    <submittedName>
        <fullName evidence="3">Cupredoxin</fullName>
    </submittedName>
</protein>
<sequence>MQFTTAALALMAGFASAQKIQVVTVGSSNGSLTYSPDSVQAAVGDMVQFQFVAANHTVTQSTFDQPCQPISLFSTNVTGFHSGFMPVAAGGSNIPTYTIQVNNTTPIWVYCAQARHCESGMVMVINENTAANASRSLANFKSLASGATTVTPGTAAADTSSSSSSTTSGTTTTTSSAGMVKVGGTTLGLAGLAAAIMLL</sequence>
<name>A0A9P4Y503_CRYP1</name>
<dbReference type="EMBL" id="MU032347">
    <property type="protein sequence ID" value="KAF3766574.1"/>
    <property type="molecule type" value="Genomic_DNA"/>
</dbReference>
<evidence type="ECO:0000256" key="2">
    <source>
        <dbReference type="SAM" id="SignalP"/>
    </source>
</evidence>
<dbReference type="GeneID" id="63836770"/>
<feature type="chain" id="PRO_5040234333" evidence="2">
    <location>
        <begin position="18"/>
        <end position="199"/>
    </location>
</feature>
<feature type="signal peptide" evidence="2">
    <location>
        <begin position="1"/>
        <end position="17"/>
    </location>
</feature>
<dbReference type="PANTHER" id="PTHR34883:SF17">
    <property type="entry name" value="CUPREDOXIN"/>
    <property type="match status" value="1"/>
</dbReference>
<keyword evidence="4" id="KW-1185">Reference proteome</keyword>
<dbReference type="Proteomes" id="UP000803844">
    <property type="component" value="Unassembled WGS sequence"/>
</dbReference>
<feature type="region of interest" description="Disordered" evidence="1">
    <location>
        <begin position="151"/>
        <end position="177"/>
    </location>
</feature>
<dbReference type="Gene3D" id="2.60.40.420">
    <property type="entry name" value="Cupredoxins - blue copper proteins"/>
    <property type="match status" value="1"/>
</dbReference>
<organism evidence="3 4">
    <name type="scientific">Cryphonectria parasitica (strain ATCC 38755 / EP155)</name>
    <dbReference type="NCBI Taxonomy" id="660469"/>
    <lineage>
        <taxon>Eukaryota</taxon>
        <taxon>Fungi</taxon>
        <taxon>Dikarya</taxon>
        <taxon>Ascomycota</taxon>
        <taxon>Pezizomycotina</taxon>
        <taxon>Sordariomycetes</taxon>
        <taxon>Sordariomycetidae</taxon>
        <taxon>Diaporthales</taxon>
        <taxon>Cryphonectriaceae</taxon>
        <taxon>Cryphonectria-Endothia species complex</taxon>
        <taxon>Cryphonectria</taxon>
    </lineage>
</organism>
<evidence type="ECO:0000256" key="1">
    <source>
        <dbReference type="SAM" id="MobiDB-lite"/>
    </source>
</evidence>
<dbReference type="AlphaFoldDB" id="A0A9P4Y503"/>
<keyword evidence="2" id="KW-0732">Signal</keyword>
<dbReference type="InterPro" id="IPR052953">
    <property type="entry name" value="Ser-rich/MCO-related"/>
</dbReference>
<evidence type="ECO:0000313" key="3">
    <source>
        <dbReference type="EMBL" id="KAF3766574.1"/>
    </source>
</evidence>
<comment type="caution">
    <text evidence="3">The sequence shown here is derived from an EMBL/GenBank/DDBJ whole genome shotgun (WGS) entry which is preliminary data.</text>
</comment>
<proteinExistence type="predicted"/>
<dbReference type="CDD" id="cd00920">
    <property type="entry name" value="Cupredoxin"/>
    <property type="match status" value="1"/>
</dbReference>
<reference evidence="3" key="1">
    <citation type="journal article" date="2020" name="Phytopathology">
        <title>Genome sequence of the chestnut blight fungus Cryphonectria parasitica EP155: A fundamental resource for an archetypical invasive plant pathogen.</title>
        <authorList>
            <person name="Crouch J.A."/>
            <person name="Dawe A."/>
            <person name="Aerts A."/>
            <person name="Barry K."/>
            <person name="Churchill A.C.L."/>
            <person name="Grimwood J."/>
            <person name="Hillman B."/>
            <person name="Milgroom M.G."/>
            <person name="Pangilinan J."/>
            <person name="Smith M."/>
            <person name="Salamov A."/>
            <person name="Schmutz J."/>
            <person name="Yadav J."/>
            <person name="Grigoriev I.V."/>
            <person name="Nuss D."/>
        </authorList>
    </citation>
    <scope>NUCLEOTIDE SEQUENCE</scope>
    <source>
        <strain evidence="3">EP155</strain>
    </source>
</reference>
<evidence type="ECO:0000313" key="4">
    <source>
        <dbReference type="Proteomes" id="UP000803844"/>
    </source>
</evidence>